<proteinExistence type="predicted"/>
<protein>
    <submittedName>
        <fullName evidence="3">Photosystem II stability/assembly factor-like uncharacterized protein</fullName>
    </submittedName>
</protein>
<dbReference type="SMART" id="SM00635">
    <property type="entry name" value="BID_2"/>
    <property type="match status" value="1"/>
</dbReference>
<dbReference type="EMBL" id="JAASQL010000001">
    <property type="protein sequence ID" value="NIJ44948.1"/>
    <property type="molecule type" value="Genomic_DNA"/>
</dbReference>
<dbReference type="PANTHER" id="PTHR43739">
    <property type="entry name" value="XYLOGLUCANASE (EUROFUNG)"/>
    <property type="match status" value="1"/>
</dbReference>
<evidence type="ECO:0000313" key="3">
    <source>
        <dbReference type="EMBL" id="NIJ44948.1"/>
    </source>
</evidence>
<comment type="caution">
    <text evidence="3">The sequence shown here is derived from an EMBL/GenBank/DDBJ whole genome shotgun (WGS) entry which is preliminary data.</text>
</comment>
<dbReference type="Gene3D" id="2.60.40.1080">
    <property type="match status" value="1"/>
</dbReference>
<dbReference type="InterPro" id="IPR052025">
    <property type="entry name" value="Xyloglucanase_GH74"/>
</dbReference>
<dbReference type="Pfam" id="PF15902">
    <property type="entry name" value="Sortilin-Vps10"/>
    <property type="match status" value="2"/>
</dbReference>
<gene>
    <name evidence="3" type="ORF">FHR24_001387</name>
</gene>
<evidence type="ECO:0000256" key="1">
    <source>
        <dbReference type="ARBA" id="ARBA00022737"/>
    </source>
</evidence>
<dbReference type="PANTHER" id="PTHR43739:SF5">
    <property type="entry name" value="EXO-ALPHA-SIALIDASE"/>
    <property type="match status" value="1"/>
</dbReference>
<dbReference type="CDD" id="cd15482">
    <property type="entry name" value="Sialidase_non-viral"/>
    <property type="match status" value="1"/>
</dbReference>
<feature type="domain" description="BIG2" evidence="2">
    <location>
        <begin position="856"/>
        <end position="933"/>
    </location>
</feature>
<name>A0ABX0U869_9FLAO</name>
<organism evidence="3 4">
    <name type="scientific">Wenyingzhuangia heitensis</name>
    <dbReference type="NCBI Taxonomy" id="1487859"/>
    <lineage>
        <taxon>Bacteria</taxon>
        <taxon>Pseudomonadati</taxon>
        <taxon>Bacteroidota</taxon>
        <taxon>Flavobacteriia</taxon>
        <taxon>Flavobacteriales</taxon>
        <taxon>Flavobacteriaceae</taxon>
        <taxon>Wenyingzhuangia</taxon>
    </lineage>
</organism>
<dbReference type="InterPro" id="IPR015943">
    <property type="entry name" value="WD40/YVTN_repeat-like_dom_sf"/>
</dbReference>
<dbReference type="Pfam" id="PF02368">
    <property type="entry name" value="Big_2"/>
    <property type="match status" value="1"/>
</dbReference>
<keyword evidence="1" id="KW-0677">Repeat</keyword>
<evidence type="ECO:0000259" key="2">
    <source>
        <dbReference type="SMART" id="SM00635"/>
    </source>
</evidence>
<dbReference type="SUPFAM" id="SSF49373">
    <property type="entry name" value="Invasin/intimin cell-adhesion fragments"/>
    <property type="match status" value="1"/>
</dbReference>
<dbReference type="Proteomes" id="UP000745859">
    <property type="component" value="Unassembled WGS sequence"/>
</dbReference>
<reference evidence="3 4" key="1">
    <citation type="submission" date="2020-03" db="EMBL/GenBank/DDBJ databases">
        <title>Genomic Encyclopedia of Type Strains, Phase IV (KMG-IV): sequencing the most valuable type-strain genomes for metagenomic binning, comparative biology and taxonomic classification.</title>
        <authorList>
            <person name="Goeker M."/>
        </authorList>
    </citation>
    <scope>NUCLEOTIDE SEQUENCE [LARGE SCALE GENOMIC DNA]</scope>
    <source>
        <strain evidence="3 4">DSM 101599</strain>
    </source>
</reference>
<dbReference type="InterPro" id="IPR003343">
    <property type="entry name" value="Big_2"/>
</dbReference>
<dbReference type="Gene3D" id="2.130.10.10">
    <property type="entry name" value="YVTN repeat-like/Quinoprotein amine dehydrogenase"/>
    <property type="match status" value="5"/>
</dbReference>
<dbReference type="RefSeq" id="WP_167185902.1">
    <property type="nucleotide sequence ID" value="NZ_JAASQL010000001.1"/>
</dbReference>
<evidence type="ECO:0000313" key="4">
    <source>
        <dbReference type="Proteomes" id="UP000745859"/>
    </source>
</evidence>
<dbReference type="InterPro" id="IPR008964">
    <property type="entry name" value="Invasin/intimin_cell_adhesion"/>
</dbReference>
<dbReference type="InterPro" id="IPR031778">
    <property type="entry name" value="Sortilin_N"/>
</dbReference>
<accession>A0ABX0U869</accession>
<keyword evidence="4" id="KW-1185">Reference proteome</keyword>
<sequence>MKIKEYSNKLVLLILLLLTGVVSSAQESFFKKLEKESVASTNTVVWESMSAGNSGFANLLRYHPTIPKLVAFCPDMWNAYQTENNGTSWYGTTDPDGDGSFYHLRDLGYSVSEPTFALALGRSELWQSTDTGKTWKVVPNCPWYKVDTDGSDLEGWKPKMATLAIDPTDKNVWYAAGGANVKRQMWVSSFQKSTAATPHGNSALLEGKLWRTKNGGKSWYLSNKGIHPKAQVGNIIVNPTNSKQVFAASNYGLYRSDNGGKSWKHISKGKLENDIIRDMDFYYNAKTGQFILYLIDQVHYQPMGKTTTCTGGIFYSEDEGVTWRKMNGDLGLDINQLSGGVPQNYYKYIAKWFGISSSKAKKLYPELPKNAVQSFNMICADPSREGALYIGFADPQKSYSILPGRVWTTDNYGRKWTNTARMYTDAWEKDKQYWKSRNNPTHQNMTVGHYSPHMRFGTDYALRSLRAMDVGVDGSVMMVSDHSTMLSTDHGKSWHQVDEDTTPSGAIVGRGNSNLPALHIAQDKRFKSTLLGSSENYLWIPTGEKLNGTQALQFVNSTQSSVNCIAFDPYDAKTVYSTSSRQEEKQYMYKSKDGGQNWKEYSVATPATKKWFDDFYTNGLTIDPINNQYMYYGITQIVNAKRGLEGGFFVSKDYGKTFQQSNAGLPSPSRINDIEFDPRDETRASLFAAAQHSQSGYFKEAPNTKEGGLYHSTNRGTTWTKINTPKKVKGVHFITIDHTNRMYISTGYRKAKTGGVWYTDDFGYSWNQIFTYPEVECVEVSPFDHNLIAVTVKFTAKNPGVFISRDRGKTWTKNNKNIGIPHQIEDIKFDIHNAGELWLASRGCGFYKGKIENGDKVQVVKVSQDVVESKDRKKVQLSAKIINSDYYGQKIVWKSENPGIAKVNKKGEVTPVSKGQTKIWATTKDGRFSDFSVITVFP</sequence>
<dbReference type="SUPFAM" id="SSF110296">
    <property type="entry name" value="Oligoxyloglucan reducing end-specific cellobiohydrolase"/>
    <property type="match status" value="2"/>
</dbReference>